<dbReference type="SUPFAM" id="SSF53383">
    <property type="entry name" value="PLP-dependent transferases"/>
    <property type="match status" value="1"/>
</dbReference>
<dbReference type="SUPFAM" id="SSF141673">
    <property type="entry name" value="MOSC N-terminal domain-like"/>
    <property type="match status" value="1"/>
</dbReference>
<comment type="catalytic activity">
    <reaction evidence="6">
        <text>Mo-molybdopterin + L-cysteine + AH2 = thio-Mo-molybdopterin + L-alanine + A + H2O</text>
        <dbReference type="Rhea" id="RHEA:42636"/>
        <dbReference type="ChEBI" id="CHEBI:13193"/>
        <dbReference type="ChEBI" id="CHEBI:15377"/>
        <dbReference type="ChEBI" id="CHEBI:17499"/>
        <dbReference type="ChEBI" id="CHEBI:35235"/>
        <dbReference type="ChEBI" id="CHEBI:57972"/>
        <dbReference type="ChEBI" id="CHEBI:71302"/>
        <dbReference type="ChEBI" id="CHEBI:82685"/>
        <dbReference type="EC" id="2.8.1.9"/>
    </reaction>
</comment>
<comment type="cofactor">
    <cofactor evidence="6">
        <name>pyridoxal 5'-phosphate</name>
        <dbReference type="ChEBI" id="CHEBI:597326"/>
    </cofactor>
</comment>
<organism evidence="9 10">
    <name type="scientific">Marmota monax</name>
    <name type="common">Woodchuck</name>
    <dbReference type="NCBI Taxonomy" id="9995"/>
    <lineage>
        <taxon>Eukaryota</taxon>
        <taxon>Metazoa</taxon>
        <taxon>Chordata</taxon>
        <taxon>Craniata</taxon>
        <taxon>Vertebrata</taxon>
        <taxon>Euteleostomi</taxon>
        <taxon>Mammalia</taxon>
        <taxon>Eutheria</taxon>
        <taxon>Euarchontoglires</taxon>
        <taxon>Glires</taxon>
        <taxon>Rodentia</taxon>
        <taxon>Sciuromorpha</taxon>
        <taxon>Sciuridae</taxon>
        <taxon>Xerinae</taxon>
        <taxon>Marmotini</taxon>
        <taxon>Marmota</taxon>
    </lineage>
</organism>
<dbReference type="Pfam" id="PF03476">
    <property type="entry name" value="MOSC_N"/>
    <property type="match status" value="1"/>
</dbReference>
<comment type="caution">
    <text evidence="9">The sequence shown here is derived from an EMBL/GenBank/DDBJ whole genome shotgun (WGS) entry which is preliminary data.</text>
</comment>
<dbReference type="EMBL" id="CABDUW010001144">
    <property type="protein sequence ID" value="VTJ79016.1"/>
    <property type="molecule type" value="Genomic_DNA"/>
</dbReference>
<evidence type="ECO:0000256" key="4">
    <source>
        <dbReference type="ARBA" id="ARBA00022898"/>
    </source>
</evidence>
<dbReference type="SUPFAM" id="SSF50800">
    <property type="entry name" value="PK beta-barrel domain-like"/>
    <property type="match status" value="1"/>
</dbReference>
<comment type="pathway">
    <text evidence="1">Cofactor biosynthesis; molybdopterin biosynthesis.</text>
</comment>
<dbReference type="InterPro" id="IPR005303">
    <property type="entry name" value="MOCOS_middle"/>
</dbReference>
<dbReference type="HAMAP" id="MF_03050">
    <property type="entry name" value="MOCOS"/>
    <property type="match status" value="1"/>
</dbReference>
<dbReference type="GO" id="GO:0030151">
    <property type="term" value="F:molybdenum ion binding"/>
    <property type="evidence" value="ECO:0007669"/>
    <property type="project" value="UniProtKB-UniRule"/>
</dbReference>
<dbReference type="PANTHER" id="PTHR14237">
    <property type="entry name" value="MOLYBDOPTERIN COFACTOR SULFURASE MOSC"/>
    <property type="match status" value="1"/>
</dbReference>
<protein>
    <recommendedName>
        <fullName evidence="6">Molybdenum cofactor sulfurase</fullName>
        <shortName evidence="6">MCS</shortName>
        <shortName evidence="6">MOS</shortName>
        <shortName evidence="6">MoCo sulfurase</shortName>
        <ecNumber evidence="6">2.8.1.9</ecNumber>
    </recommendedName>
    <alternativeName>
        <fullName evidence="6">Molybdenum cofactor sulfurtransferase</fullName>
    </alternativeName>
</protein>
<dbReference type="InterPro" id="IPR005302">
    <property type="entry name" value="MoCF_Sase_C"/>
</dbReference>
<dbReference type="Gene3D" id="3.40.640.10">
    <property type="entry name" value="Type I PLP-dependent aspartate aminotransferase-like (Major domain)"/>
    <property type="match status" value="1"/>
</dbReference>
<comment type="function">
    <text evidence="6">Sulfurates the molybdenum cofactor. Sulfation of molybdenum is essential for xanthine dehydrogenase (XDH) and aldehyde oxidase (ADO) enzymes in which molybdenum cofactor is liganded by 1 oxygen and 1 sulfur atom in active form.</text>
</comment>
<dbReference type="Pfam" id="PF03473">
    <property type="entry name" value="MOSC"/>
    <property type="match status" value="1"/>
</dbReference>
<keyword evidence="5 6" id="KW-0501">Molybdenum cofactor biosynthesis</keyword>
<dbReference type="InterPro" id="IPR015421">
    <property type="entry name" value="PyrdxlP-dep_Trfase_major"/>
</dbReference>
<dbReference type="FunFam" id="3.40.640.10:FF:000096">
    <property type="entry name" value="Molybdenum cofactor sulfurase"/>
    <property type="match status" value="1"/>
</dbReference>
<accession>A0A5E4CBD9</accession>
<keyword evidence="4 6" id="KW-0663">Pyridoxal phosphate</keyword>
<feature type="modified residue" description="N6-(pyridoxal phosphate)lysine" evidence="6">
    <location>
        <position position="264"/>
    </location>
</feature>
<evidence type="ECO:0000256" key="3">
    <source>
        <dbReference type="ARBA" id="ARBA00022679"/>
    </source>
</evidence>
<keyword evidence="10" id="KW-1185">Reference proteome</keyword>
<evidence type="ECO:0000256" key="5">
    <source>
        <dbReference type="ARBA" id="ARBA00023150"/>
    </source>
</evidence>
<comment type="similarity">
    <text evidence="6">Belongs to the class-V pyridoxal-phosphate-dependent aminotransferase family. MOCOS subfamily.</text>
</comment>
<keyword evidence="2" id="KW-0597">Phosphoprotein</keyword>
<name>A0A5E4CBD9_MARMO</name>
<dbReference type="InterPro" id="IPR011037">
    <property type="entry name" value="Pyrv_Knase-like_insert_dom_sf"/>
</dbReference>
<dbReference type="Proteomes" id="UP000335636">
    <property type="component" value="Unassembled WGS sequence"/>
</dbReference>
<dbReference type="EC" id="2.8.1.9" evidence="6"/>
<dbReference type="PROSITE" id="PS51340">
    <property type="entry name" value="MOSC"/>
    <property type="match status" value="1"/>
</dbReference>
<dbReference type="AlphaFoldDB" id="A0A5E4CBD9"/>
<evidence type="ECO:0000256" key="6">
    <source>
        <dbReference type="HAMAP-Rule" id="MF_03050"/>
    </source>
</evidence>
<gene>
    <name evidence="6" type="primary">MOCOS</name>
    <name evidence="9" type="ORF">MONAX_5E034941</name>
</gene>
<feature type="region of interest" description="Disordered" evidence="7">
    <location>
        <begin position="495"/>
        <end position="515"/>
    </location>
</feature>
<feature type="active site" evidence="6">
    <location>
        <position position="424"/>
    </location>
</feature>
<evidence type="ECO:0000256" key="1">
    <source>
        <dbReference type="ARBA" id="ARBA00005046"/>
    </source>
</evidence>
<feature type="domain" description="MOSC" evidence="8">
    <location>
        <begin position="702"/>
        <end position="863"/>
    </location>
</feature>
<evidence type="ECO:0000259" key="8">
    <source>
        <dbReference type="PROSITE" id="PS51340"/>
    </source>
</evidence>
<evidence type="ECO:0000313" key="9">
    <source>
        <dbReference type="EMBL" id="VTJ79016.1"/>
    </source>
</evidence>
<sequence length="884" mass="97415">MASEATEPGAELLAFTRFRDSSAARLAYGYGARSLLDMRESEFGRLAGTVYLDHAGATLFPQSQLTSFTNDLMKNIYGNPHSQNTISKLTHDTVEHVRYRILAHFHTTPEEYSVIFTAGSTAALKLVAEAFPWVSQSPDSSGSQFCYLTDSHTSVVGIRNVVMAVNATSTAVSPEDMWSAKEQGAVACDPNCQLLHLFCYPAQSNYSGTRYPLSWIGEVKSGRMSPVSVPGKWFVLLDAASYVTTSPLDLSAHQADFVPISFYKIFGFPTGLGALLVNNRVAPLLRKNYFGGGTAAAYLAGEDFYIPRQSVTERFEDGTISFLDIIALKHGFDALERLTGGMENIRQHTFTLAQYTYTALSSLHYPNGAPVVRIYRDSDFSSPDVQGPVINFNVLDDNGKVIGYSQVDKMASLYNIHLRTGCFCNTGACQRHLGISNEKVKKHLQAGHVCGDDVDLIDGQPTGSVRVSFGYMSTLEDAQAFLRFIIATRLRSPSDQLPAGPRKAGVPSAEGKAQDMPAVTDRHVLPQNDIGTGSGVCPDSHPGSNAMCLHPPQSEATRNQQLSLEKAAGALHGDHGPRVVTNLYLYPIKSCAAFEVTKWPVGNHGLLYDRSWMVVNHNGICLSQKQEPRLCLIQPFIDLQQRIMVIKAQGMEPIEVPLEEDSKQAQICQSKVCADRVNTYDCGEKVASWLSKFFGRPCHLIKQSSSFQRNAKKKLGKDLPPGTAATLSLVNEAQYLLINTSSILELQQQLCTSDENGKKELFPMKDLISRFRANIITNGTRAFEEEKWGEISIGPLRFQVLGPCHRCQMICIDQKTGQRNQNVFQKLSESRERKVNFGVYLMHESLDLSSPCFLSVGSQVLPVSKENVELHNLPALKKHQDVSS</sequence>
<proteinExistence type="inferred from homology"/>
<dbReference type="GO" id="GO:0016829">
    <property type="term" value="F:lyase activity"/>
    <property type="evidence" value="ECO:0007669"/>
    <property type="project" value="UniProtKB-UniRule"/>
</dbReference>
<keyword evidence="3 6" id="KW-0808">Transferase</keyword>
<reference evidence="9" key="1">
    <citation type="submission" date="2019-04" db="EMBL/GenBank/DDBJ databases">
        <authorList>
            <person name="Alioto T."/>
            <person name="Alioto T."/>
        </authorList>
    </citation>
    <scope>NUCLEOTIDE SEQUENCE [LARGE SCALE GENOMIC DNA]</scope>
</reference>
<dbReference type="InterPro" id="IPR000192">
    <property type="entry name" value="Aminotrans_V_dom"/>
</dbReference>
<dbReference type="InterPro" id="IPR015424">
    <property type="entry name" value="PyrdxlP-dep_Trfase"/>
</dbReference>
<dbReference type="InterPro" id="IPR028886">
    <property type="entry name" value="MoCo_sulfurase"/>
</dbReference>
<dbReference type="GO" id="GO:0008265">
    <property type="term" value="F:molybdenum cofactor sulfurtransferase activity"/>
    <property type="evidence" value="ECO:0007669"/>
    <property type="project" value="UniProtKB-UniRule"/>
</dbReference>
<dbReference type="Pfam" id="PF00266">
    <property type="entry name" value="Aminotran_5"/>
    <property type="match status" value="1"/>
</dbReference>
<dbReference type="PANTHER" id="PTHR14237:SF80">
    <property type="entry name" value="MOLYBDENUM COFACTOR SULFURASE"/>
    <property type="match status" value="1"/>
</dbReference>
<evidence type="ECO:0000256" key="2">
    <source>
        <dbReference type="ARBA" id="ARBA00022553"/>
    </source>
</evidence>
<evidence type="ECO:0000256" key="7">
    <source>
        <dbReference type="SAM" id="MobiDB-lite"/>
    </source>
</evidence>
<dbReference type="GO" id="GO:0030170">
    <property type="term" value="F:pyridoxal phosphate binding"/>
    <property type="evidence" value="ECO:0007669"/>
    <property type="project" value="UniProtKB-UniRule"/>
</dbReference>
<dbReference type="GO" id="GO:0006777">
    <property type="term" value="P:Mo-molybdopterin cofactor biosynthetic process"/>
    <property type="evidence" value="ECO:0007669"/>
    <property type="project" value="UniProtKB-UniRule"/>
</dbReference>
<evidence type="ECO:0000313" key="10">
    <source>
        <dbReference type="Proteomes" id="UP000335636"/>
    </source>
</evidence>